<proteinExistence type="predicted"/>
<dbReference type="AlphaFoldDB" id="A0A2G4F5G8"/>
<dbReference type="Pfam" id="PF13646">
    <property type="entry name" value="HEAT_2"/>
    <property type="match status" value="1"/>
</dbReference>
<evidence type="ECO:0000256" key="2">
    <source>
        <dbReference type="ARBA" id="ARBA00022738"/>
    </source>
</evidence>
<organism evidence="3 4">
    <name type="scientific">Tychonema bourrellyi FEM_GT703</name>
    <dbReference type="NCBI Taxonomy" id="2040638"/>
    <lineage>
        <taxon>Bacteria</taxon>
        <taxon>Bacillati</taxon>
        <taxon>Cyanobacteriota</taxon>
        <taxon>Cyanophyceae</taxon>
        <taxon>Oscillatoriophycideae</taxon>
        <taxon>Oscillatoriales</taxon>
        <taxon>Microcoleaceae</taxon>
        <taxon>Tychonema</taxon>
    </lineage>
</organism>
<dbReference type="SUPFAM" id="SSF141571">
    <property type="entry name" value="Pentapeptide repeat-like"/>
    <property type="match status" value="1"/>
</dbReference>
<comment type="caution">
    <text evidence="3">The sequence shown here is derived from an EMBL/GenBank/DDBJ whole genome shotgun (WGS) entry which is preliminary data.</text>
</comment>
<dbReference type="Gene3D" id="1.25.10.10">
    <property type="entry name" value="Leucine-rich Repeat Variant"/>
    <property type="match status" value="1"/>
</dbReference>
<evidence type="ECO:0000256" key="1">
    <source>
        <dbReference type="ARBA" id="ARBA00022549"/>
    </source>
</evidence>
<dbReference type="InterPro" id="IPR001646">
    <property type="entry name" value="5peptide_repeat"/>
</dbReference>
<gene>
    <name evidence="3" type="ORF">CP500_002570</name>
</gene>
<name>A0A2G4F5G8_9CYAN</name>
<dbReference type="GO" id="GO:0030089">
    <property type="term" value="C:phycobilisome"/>
    <property type="evidence" value="ECO:0007669"/>
    <property type="project" value="UniProtKB-KW"/>
</dbReference>
<sequence length="324" mass="36455">MNRRFPDGQNLGKNNWGNKVMLKLDSKRSRYIGMDWQSKQHLFTIAPNDSLICCDLRGCIFDKLDLSGCEFFGCRLNGTSFQRATLYETKFIGCFSDEADRPTDFSNAIGTDLSVESSHINFLSEEHQPNFSNSFWGDDLILGDSIPDVMKWPSEVAKAAADTLSERNDVRYNATVKLGELDNPVVAPLLGCLLADKEWDVRAIALEVLGKLRHQKFWYGDEVLLEWMFLCLGDRHSIVRQTAVELVETISPPERVLLTSINRMVVGASDEERLAGVLAAIELCQLNDDYVDLCDREVIDSILLEAGSEVSSESSRLLEIIGYR</sequence>
<evidence type="ECO:0000313" key="3">
    <source>
        <dbReference type="EMBL" id="PHX56989.1"/>
    </source>
</evidence>
<dbReference type="OrthoDB" id="582198at2"/>
<reference evidence="3" key="1">
    <citation type="submission" date="2017-10" db="EMBL/GenBank/DDBJ databases">
        <title>Draft genome sequence of the planktic cyanobacteria Tychonema bourrellyi isolated from alpine lentic freshwater.</title>
        <authorList>
            <person name="Tett A."/>
            <person name="Armanini F."/>
            <person name="Asnicar F."/>
            <person name="Boscaini A."/>
            <person name="Pasolli E."/>
            <person name="Zolfo M."/>
            <person name="Donati C."/>
            <person name="Salmaso N."/>
            <person name="Segata N."/>
        </authorList>
    </citation>
    <scope>NUCLEOTIDE SEQUENCE</scope>
    <source>
        <strain evidence="3">FEM_GT703</strain>
    </source>
</reference>
<dbReference type="InterPro" id="IPR011989">
    <property type="entry name" value="ARM-like"/>
</dbReference>
<evidence type="ECO:0008006" key="5">
    <source>
        <dbReference type="Google" id="ProtNLM"/>
    </source>
</evidence>
<protein>
    <recommendedName>
        <fullName evidence="5">HEAT repeat domain-containing protein</fullName>
    </recommendedName>
</protein>
<evidence type="ECO:0000313" key="4">
    <source>
        <dbReference type="Proteomes" id="UP000226442"/>
    </source>
</evidence>
<dbReference type="Gene3D" id="2.160.20.80">
    <property type="entry name" value="E3 ubiquitin-protein ligase SopA"/>
    <property type="match status" value="1"/>
</dbReference>
<keyword evidence="4" id="KW-1185">Reference proteome</keyword>
<dbReference type="EMBL" id="NXIB02000008">
    <property type="protein sequence ID" value="PHX56989.1"/>
    <property type="molecule type" value="Genomic_DNA"/>
</dbReference>
<dbReference type="Pfam" id="PF00805">
    <property type="entry name" value="Pentapeptide"/>
    <property type="match status" value="1"/>
</dbReference>
<dbReference type="SUPFAM" id="SSF48371">
    <property type="entry name" value="ARM repeat"/>
    <property type="match status" value="1"/>
</dbReference>
<accession>A0A2G4F5G8</accession>
<dbReference type="Proteomes" id="UP000226442">
    <property type="component" value="Unassembled WGS sequence"/>
</dbReference>
<keyword evidence="1" id="KW-0042">Antenna complex</keyword>
<dbReference type="InterPro" id="IPR016024">
    <property type="entry name" value="ARM-type_fold"/>
</dbReference>
<keyword evidence="2" id="KW-0605">Phycobilisome</keyword>